<reference evidence="1 2" key="1">
    <citation type="submission" date="2018-05" db="EMBL/GenBank/DDBJ databases">
        <authorList>
            <person name="Goeker M."/>
            <person name="Huntemann M."/>
            <person name="Clum A."/>
            <person name="Pillay M."/>
            <person name="Palaniappan K."/>
            <person name="Varghese N."/>
            <person name="Mikhailova N."/>
            <person name="Stamatis D."/>
            <person name="Reddy T."/>
            <person name="Daum C."/>
            <person name="Shapiro N."/>
            <person name="Ivanova N."/>
            <person name="Kyrpides N."/>
            <person name="Woyke T."/>
        </authorList>
    </citation>
    <scope>NUCLEOTIDE SEQUENCE [LARGE SCALE GENOMIC DNA]</scope>
    <source>
        <strain evidence="1 2">DSM 26524</strain>
    </source>
</reference>
<protein>
    <submittedName>
        <fullName evidence="1">Control of competence regulator ComK (YlbF/YmcA-like)</fullName>
    </submittedName>
</protein>
<proteinExistence type="predicted"/>
<dbReference type="EMBL" id="QGGY01000003">
    <property type="protein sequence ID" value="PWJ77233.1"/>
    <property type="molecule type" value="Genomic_DNA"/>
</dbReference>
<dbReference type="RefSeq" id="WP_257497456.1">
    <property type="nucleotide sequence ID" value="NZ_JANKBI010000002.1"/>
</dbReference>
<evidence type="ECO:0000313" key="1">
    <source>
        <dbReference type="EMBL" id="PWJ77233.1"/>
    </source>
</evidence>
<dbReference type="Proteomes" id="UP000245412">
    <property type="component" value="Unassembled WGS sequence"/>
</dbReference>
<dbReference type="InterPro" id="IPR023378">
    <property type="entry name" value="YheA/YmcA-like_dom_sf"/>
</dbReference>
<gene>
    <name evidence="1" type="ORF">C7383_10374</name>
</gene>
<organism evidence="1 2">
    <name type="scientific">Murimonas intestini</name>
    <dbReference type="NCBI Taxonomy" id="1337051"/>
    <lineage>
        <taxon>Bacteria</taxon>
        <taxon>Bacillati</taxon>
        <taxon>Bacillota</taxon>
        <taxon>Clostridia</taxon>
        <taxon>Lachnospirales</taxon>
        <taxon>Lachnospiraceae</taxon>
        <taxon>Murimonas</taxon>
    </lineage>
</organism>
<sequence length="118" mass="13782">MDKVEGCTRALMEAVTSSEAYARYISVKEELSGQPELKKQINDFRRRNYLIQNQPDSEKLLLEMADLEREYEDFRKNPLVHEYLEAELRVCRMMQKISQALVSVIDLELDDIADAIIL</sequence>
<dbReference type="Pfam" id="PF06133">
    <property type="entry name" value="Com_YlbF"/>
    <property type="match status" value="1"/>
</dbReference>
<dbReference type="Gene3D" id="1.20.1500.10">
    <property type="entry name" value="YheA/YmcA-like"/>
    <property type="match status" value="1"/>
</dbReference>
<comment type="caution">
    <text evidence="1">The sequence shown here is derived from an EMBL/GenBank/DDBJ whole genome shotgun (WGS) entry which is preliminary data.</text>
</comment>
<dbReference type="SUPFAM" id="SSF158622">
    <property type="entry name" value="YheA/YmcA-like"/>
    <property type="match status" value="1"/>
</dbReference>
<dbReference type="AlphaFoldDB" id="A0AB73T641"/>
<name>A0AB73T641_9FIRM</name>
<dbReference type="InterPro" id="IPR010368">
    <property type="entry name" value="Com_YlbF"/>
</dbReference>
<accession>A0AB73T641</accession>
<evidence type="ECO:0000313" key="2">
    <source>
        <dbReference type="Proteomes" id="UP000245412"/>
    </source>
</evidence>
<keyword evidence="2" id="KW-1185">Reference proteome</keyword>